<protein>
    <submittedName>
        <fullName evidence="1">Uncharacterized protein</fullName>
    </submittedName>
</protein>
<name>A0A9Q8P3U7_PASFU</name>
<dbReference type="PANTHER" id="PTHR33395:SF22">
    <property type="entry name" value="REVERSE TRANSCRIPTASE DOMAIN-CONTAINING PROTEIN"/>
    <property type="match status" value="1"/>
</dbReference>
<accession>A0A9Q8P3U7</accession>
<evidence type="ECO:0000313" key="1">
    <source>
        <dbReference type="EMBL" id="UJO12136.1"/>
    </source>
</evidence>
<dbReference type="Proteomes" id="UP000756132">
    <property type="component" value="Chromosome 1"/>
</dbReference>
<dbReference type="AlphaFoldDB" id="A0A9Q8P3U7"/>
<proteinExistence type="predicted"/>
<dbReference type="OrthoDB" id="3600088at2759"/>
<sequence>MSHALTQKVESCKTDIQLTVEEEREPEEKLNWKKANWSLVQEQLEGELEWVNIDNLYTTEGIDQAATQLVTAIERAAQAHIPKKRRARRRWEQQRTQANWETYNNACQAKKAQIRRDKQQEWRSTVGMITEHPEQIWRLAKWARKPEDEKNSLPQFPLIQDQRGQVQTTLKGKAEAFASHFFGTQVEADLSNIPGAHIPQPREASWHVDAKEIEGVIKKLKGNKAPGPDKIPNCYLKACRDLITPVLAPIFT</sequence>
<reference evidence="1" key="1">
    <citation type="submission" date="2021-12" db="EMBL/GenBank/DDBJ databases">
        <authorList>
            <person name="Zaccaron A."/>
            <person name="Stergiopoulos I."/>
        </authorList>
    </citation>
    <scope>NUCLEOTIDE SEQUENCE</scope>
    <source>
        <strain evidence="1">Race5_Kim</strain>
    </source>
</reference>
<reference evidence="1" key="2">
    <citation type="journal article" date="2022" name="Microb. Genom.">
        <title>A chromosome-scale genome assembly of the tomato pathogen Cladosporium fulvum reveals a compartmentalized genome architecture and the presence of a dispensable chromosome.</title>
        <authorList>
            <person name="Zaccaron A.Z."/>
            <person name="Chen L.H."/>
            <person name="Samaras A."/>
            <person name="Stergiopoulos I."/>
        </authorList>
    </citation>
    <scope>NUCLEOTIDE SEQUENCE</scope>
    <source>
        <strain evidence="1">Race5_Kim</strain>
    </source>
</reference>
<dbReference type="EMBL" id="CP090163">
    <property type="protein sequence ID" value="UJO12136.1"/>
    <property type="molecule type" value="Genomic_DNA"/>
</dbReference>
<dbReference type="GO" id="GO:0031012">
    <property type="term" value="C:extracellular matrix"/>
    <property type="evidence" value="ECO:0007669"/>
    <property type="project" value="TreeGrafter"/>
</dbReference>
<keyword evidence="2" id="KW-1185">Reference proteome</keyword>
<evidence type="ECO:0000313" key="2">
    <source>
        <dbReference type="Proteomes" id="UP000756132"/>
    </source>
</evidence>
<dbReference type="PANTHER" id="PTHR33395">
    <property type="entry name" value="TRANSCRIPTASE, PUTATIVE-RELATED-RELATED"/>
    <property type="match status" value="1"/>
</dbReference>
<gene>
    <name evidence="1" type="ORF">CLAFUR5_00661</name>
</gene>
<organism evidence="1 2">
    <name type="scientific">Passalora fulva</name>
    <name type="common">Tomato leaf mold</name>
    <name type="synonym">Cladosporium fulvum</name>
    <dbReference type="NCBI Taxonomy" id="5499"/>
    <lineage>
        <taxon>Eukaryota</taxon>
        <taxon>Fungi</taxon>
        <taxon>Dikarya</taxon>
        <taxon>Ascomycota</taxon>
        <taxon>Pezizomycotina</taxon>
        <taxon>Dothideomycetes</taxon>
        <taxon>Dothideomycetidae</taxon>
        <taxon>Mycosphaerellales</taxon>
        <taxon>Mycosphaerellaceae</taxon>
        <taxon>Fulvia</taxon>
    </lineage>
</organism>